<proteinExistence type="predicted"/>
<comment type="caution">
    <text evidence="1">The sequence shown here is derived from an EMBL/GenBank/DDBJ whole genome shotgun (WGS) entry which is preliminary data.</text>
</comment>
<dbReference type="AlphaFoldDB" id="A0A2T4DTY1"/>
<gene>
    <name evidence="1" type="ORF">C9994_03610</name>
</gene>
<name>A0A2T4DTY1_9BACT</name>
<sequence length="115" mass="13316">MLLKWTDSLLQGNDGPNCNLRKKNYLITQMNRKTKVCGSQTFPFLLDCNPQTFGKKGLNKQALNAYHHHKAGNYRHPRNFWRATEKIIRDLFNEVSLPDFSRIIEKIALCPAITV</sequence>
<evidence type="ECO:0000313" key="2">
    <source>
        <dbReference type="Proteomes" id="UP000240608"/>
    </source>
</evidence>
<evidence type="ECO:0000313" key="1">
    <source>
        <dbReference type="EMBL" id="PTB97275.1"/>
    </source>
</evidence>
<reference evidence="1 2" key="1">
    <citation type="submission" date="2018-03" db="EMBL/GenBank/DDBJ databases">
        <title>Cross-interface Injection: A General Nanoliter Liquid Handling Method Applied to Single Cells Genome Amplification Automated Nanoliter Liquid Handling Applied to Single Cell Multiple Displacement Amplification.</title>
        <authorList>
            <person name="Yun J."/>
            <person name="Xu P."/>
            <person name="Xu J."/>
            <person name="Dai X."/>
            <person name="Wang Y."/>
            <person name="Zheng X."/>
            <person name="Cao C."/>
            <person name="Yi Q."/>
            <person name="Zhu Y."/>
            <person name="Wang L."/>
            <person name="Dong Z."/>
            <person name="Huang Y."/>
            <person name="Huang L."/>
            <person name="Du W."/>
        </authorList>
    </citation>
    <scope>NUCLEOTIDE SEQUENCE [LARGE SCALE GENOMIC DNA]</scope>
    <source>
        <strain evidence="1 2">Z-D1-2</strain>
    </source>
</reference>
<dbReference type="EMBL" id="PYVU01000019">
    <property type="protein sequence ID" value="PTB97275.1"/>
    <property type="molecule type" value="Genomic_DNA"/>
</dbReference>
<accession>A0A2T4DTY1</accession>
<protein>
    <submittedName>
        <fullName evidence="1">Uncharacterized protein</fullName>
    </submittedName>
</protein>
<organism evidence="1 2">
    <name type="scientific">Marivirga lumbricoides</name>
    <dbReference type="NCBI Taxonomy" id="1046115"/>
    <lineage>
        <taxon>Bacteria</taxon>
        <taxon>Pseudomonadati</taxon>
        <taxon>Bacteroidota</taxon>
        <taxon>Cytophagia</taxon>
        <taxon>Cytophagales</taxon>
        <taxon>Marivirgaceae</taxon>
        <taxon>Marivirga</taxon>
    </lineage>
</organism>
<dbReference type="Proteomes" id="UP000240608">
    <property type="component" value="Unassembled WGS sequence"/>
</dbReference>